<evidence type="ECO:0000313" key="3">
    <source>
        <dbReference type="EMBL" id="KAK4313706.1"/>
    </source>
</evidence>
<dbReference type="PANTHER" id="PTHR12499">
    <property type="entry name" value="OPTIC ATROPHY 3 PROTEIN OPA3"/>
    <property type="match status" value="1"/>
</dbReference>
<dbReference type="PANTHER" id="PTHR12499:SF0">
    <property type="entry name" value="OPTIC ATROPHY 3 PROTEIN"/>
    <property type="match status" value="1"/>
</dbReference>
<dbReference type="GO" id="GO:0005739">
    <property type="term" value="C:mitochondrion"/>
    <property type="evidence" value="ECO:0007669"/>
    <property type="project" value="TreeGrafter"/>
</dbReference>
<organism evidence="3 4">
    <name type="scientific">Petrolisthes manimaculis</name>
    <dbReference type="NCBI Taxonomy" id="1843537"/>
    <lineage>
        <taxon>Eukaryota</taxon>
        <taxon>Metazoa</taxon>
        <taxon>Ecdysozoa</taxon>
        <taxon>Arthropoda</taxon>
        <taxon>Crustacea</taxon>
        <taxon>Multicrustacea</taxon>
        <taxon>Malacostraca</taxon>
        <taxon>Eumalacostraca</taxon>
        <taxon>Eucarida</taxon>
        <taxon>Decapoda</taxon>
        <taxon>Pleocyemata</taxon>
        <taxon>Anomura</taxon>
        <taxon>Galatheoidea</taxon>
        <taxon>Porcellanidae</taxon>
        <taxon>Petrolisthes</taxon>
    </lineage>
</organism>
<dbReference type="AlphaFoldDB" id="A0AAE1PT71"/>
<accession>A0AAE1PT71</accession>
<dbReference type="Proteomes" id="UP001292094">
    <property type="component" value="Unassembled WGS sequence"/>
</dbReference>
<dbReference type="GO" id="GO:0019216">
    <property type="term" value="P:regulation of lipid metabolic process"/>
    <property type="evidence" value="ECO:0007669"/>
    <property type="project" value="TreeGrafter"/>
</dbReference>
<keyword evidence="4" id="KW-1185">Reference proteome</keyword>
<dbReference type="Pfam" id="PF07047">
    <property type="entry name" value="OPA3"/>
    <property type="match status" value="1"/>
</dbReference>
<dbReference type="InterPro" id="IPR010754">
    <property type="entry name" value="OPA3-like"/>
</dbReference>
<dbReference type="EMBL" id="JAWZYT010001276">
    <property type="protein sequence ID" value="KAK4313706.1"/>
    <property type="molecule type" value="Genomic_DNA"/>
</dbReference>
<gene>
    <name evidence="3" type="ORF">Pmani_014994</name>
</gene>
<evidence type="ECO:0000313" key="4">
    <source>
        <dbReference type="Proteomes" id="UP001292094"/>
    </source>
</evidence>
<sequence length="201" mass="22348">MAVGFPIAKLGALVIKQVSKPLANAAKNRAKNSHFFRTYILMPPAQFYHWCEVRMKMYVMNIGRSSQTSIIPKLNEEAAIELGGNLLGEGVIFSIAVGILVFEVSRQKEKEKKKEEFEQNVIDTLQTQVSDLLFTTEELDTKLREATRLLYATQHELRDFKGSTSLGVNISANSNTTTTSAAVNKAVNYAQSKVFSHSSKS</sequence>
<protein>
    <recommendedName>
        <fullName evidence="5">OPA3-like protein</fullName>
    </recommendedName>
</protein>
<evidence type="ECO:0008006" key="5">
    <source>
        <dbReference type="Google" id="ProtNLM"/>
    </source>
</evidence>
<evidence type="ECO:0000256" key="2">
    <source>
        <dbReference type="ARBA" id="ARBA00023054"/>
    </source>
</evidence>
<reference evidence="3" key="1">
    <citation type="submission" date="2023-11" db="EMBL/GenBank/DDBJ databases">
        <title>Genome assemblies of two species of porcelain crab, Petrolisthes cinctipes and Petrolisthes manimaculis (Anomura: Porcellanidae).</title>
        <authorList>
            <person name="Angst P."/>
        </authorList>
    </citation>
    <scope>NUCLEOTIDE SEQUENCE</scope>
    <source>
        <strain evidence="3">PB745_02</strain>
        <tissue evidence="3">Gill</tissue>
    </source>
</reference>
<comment type="similarity">
    <text evidence="1">Belongs to the OPA3 family.</text>
</comment>
<name>A0AAE1PT71_9EUCA</name>
<comment type="caution">
    <text evidence="3">The sequence shown here is derived from an EMBL/GenBank/DDBJ whole genome shotgun (WGS) entry which is preliminary data.</text>
</comment>
<keyword evidence="2" id="KW-0175">Coiled coil</keyword>
<proteinExistence type="inferred from homology"/>
<evidence type="ECO:0000256" key="1">
    <source>
        <dbReference type="ARBA" id="ARBA00007584"/>
    </source>
</evidence>